<dbReference type="PROSITE" id="PS50143">
    <property type="entry name" value="BIR_REPEAT_2"/>
    <property type="match status" value="1"/>
</dbReference>
<keyword evidence="2" id="KW-0862">Zinc</keyword>
<gene>
    <name evidence="3" type="ORF">FSP39_024719</name>
</gene>
<keyword evidence="1" id="KW-0479">Metal-binding</keyword>
<feature type="non-terminal residue" evidence="3">
    <location>
        <position position="1"/>
    </location>
</feature>
<evidence type="ECO:0008006" key="5">
    <source>
        <dbReference type="Google" id="ProtNLM"/>
    </source>
</evidence>
<dbReference type="InterPro" id="IPR001370">
    <property type="entry name" value="BIR_rpt"/>
</dbReference>
<keyword evidence="4" id="KW-1185">Reference proteome</keyword>
<dbReference type="PANTHER" id="PTHR46771:SF5">
    <property type="entry name" value="DETERIN"/>
    <property type="match status" value="1"/>
</dbReference>
<dbReference type="Gene3D" id="1.10.1170.10">
    <property type="entry name" value="Inhibitor Of Apoptosis Protein (2mihbC-IAP-1), Chain A"/>
    <property type="match status" value="1"/>
</dbReference>
<reference evidence="3" key="1">
    <citation type="submission" date="2019-08" db="EMBL/GenBank/DDBJ databases">
        <title>The improved chromosome-level genome for the pearl oyster Pinctada fucata martensii using PacBio sequencing and Hi-C.</title>
        <authorList>
            <person name="Zheng Z."/>
        </authorList>
    </citation>
    <scope>NUCLEOTIDE SEQUENCE</scope>
    <source>
        <strain evidence="3">ZZ-2019</strain>
        <tissue evidence="3">Adductor muscle</tissue>
    </source>
</reference>
<dbReference type="SUPFAM" id="SSF57924">
    <property type="entry name" value="Inhibitor of apoptosis (IAP) repeat"/>
    <property type="match status" value="1"/>
</dbReference>
<organism evidence="3 4">
    <name type="scientific">Pinctada imbricata</name>
    <name type="common">Atlantic pearl-oyster</name>
    <name type="synonym">Pinctada martensii</name>
    <dbReference type="NCBI Taxonomy" id="66713"/>
    <lineage>
        <taxon>Eukaryota</taxon>
        <taxon>Metazoa</taxon>
        <taxon>Spiralia</taxon>
        <taxon>Lophotrochozoa</taxon>
        <taxon>Mollusca</taxon>
        <taxon>Bivalvia</taxon>
        <taxon>Autobranchia</taxon>
        <taxon>Pteriomorphia</taxon>
        <taxon>Pterioida</taxon>
        <taxon>Pterioidea</taxon>
        <taxon>Pteriidae</taxon>
        <taxon>Pinctada</taxon>
    </lineage>
</organism>
<sequence>QLAKAGFYHIPTENEPDAVRCFYCFKELDGWEPDDEPMKEHKQHSPHCKFLTLETPVEEMTNQQLLRFEMQRKKNKLVNFYVYYR</sequence>
<accession>A0AA89BQV8</accession>
<evidence type="ECO:0000256" key="1">
    <source>
        <dbReference type="ARBA" id="ARBA00022723"/>
    </source>
</evidence>
<proteinExistence type="predicted"/>
<dbReference type="GO" id="GO:0046872">
    <property type="term" value="F:metal ion binding"/>
    <property type="evidence" value="ECO:0007669"/>
    <property type="project" value="UniProtKB-KW"/>
</dbReference>
<protein>
    <recommendedName>
        <fullName evidence="5">Survivin</fullName>
    </recommendedName>
</protein>
<evidence type="ECO:0000313" key="4">
    <source>
        <dbReference type="Proteomes" id="UP001186944"/>
    </source>
</evidence>
<dbReference type="InterPro" id="IPR051190">
    <property type="entry name" value="Baculoviral_IAP"/>
</dbReference>
<evidence type="ECO:0000256" key="2">
    <source>
        <dbReference type="ARBA" id="ARBA00022833"/>
    </source>
</evidence>
<dbReference type="SMART" id="SM00238">
    <property type="entry name" value="BIR"/>
    <property type="match status" value="1"/>
</dbReference>
<dbReference type="AlphaFoldDB" id="A0AA89BQV8"/>
<dbReference type="Proteomes" id="UP001186944">
    <property type="component" value="Unassembled WGS sequence"/>
</dbReference>
<dbReference type="EMBL" id="VSWD01000010">
    <property type="protein sequence ID" value="KAK3092050.1"/>
    <property type="molecule type" value="Genomic_DNA"/>
</dbReference>
<dbReference type="PANTHER" id="PTHR46771">
    <property type="entry name" value="DETERIN"/>
    <property type="match status" value="1"/>
</dbReference>
<evidence type="ECO:0000313" key="3">
    <source>
        <dbReference type="EMBL" id="KAK3092050.1"/>
    </source>
</evidence>
<name>A0AA89BQV8_PINIB</name>
<dbReference type="CDD" id="cd00022">
    <property type="entry name" value="BIR"/>
    <property type="match status" value="1"/>
</dbReference>
<comment type="caution">
    <text evidence="3">The sequence shown here is derived from an EMBL/GenBank/DDBJ whole genome shotgun (WGS) entry which is preliminary data.</text>
</comment>
<dbReference type="Pfam" id="PF00653">
    <property type="entry name" value="BIR"/>
    <property type="match status" value="1"/>
</dbReference>